<evidence type="ECO:0000256" key="1">
    <source>
        <dbReference type="SAM" id="MobiDB-lite"/>
    </source>
</evidence>
<keyword evidence="4" id="KW-1185">Reference proteome</keyword>
<accession>A0A1E1KCG9</accession>
<dbReference type="SUPFAM" id="SSF54236">
    <property type="entry name" value="Ubiquitin-like"/>
    <property type="match status" value="1"/>
</dbReference>
<dbReference type="Proteomes" id="UP000178912">
    <property type="component" value="Unassembled WGS sequence"/>
</dbReference>
<feature type="compositionally biased region" description="Basic and acidic residues" evidence="1">
    <location>
        <begin position="45"/>
        <end position="73"/>
    </location>
</feature>
<feature type="compositionally biased region" description="Polar residues" evidence="1">
    <location>
        <begin position="95"/>
        <end position="105"/>
    </location>
</feature>
<dbReference type="InterPro" id="IPR029071">
    <property type="entry name" value="Ubiquitin-like_domsf"/>
</dbReference>
<gene>
    <name evidence="3" type="ORF">RAG0_04417</name>
</gene>
<feature type="domain" description="Rad60/SUMO-like" evidence="2">
    <location>
        <begin position="408"/>
        <end position="478"/>
    </location>
</feature>
<organism evidence="3 4">
    <name type="scientific">Rhynchosporium agropyri</name>
    <dbReference type="NCBI Taxonomy" id="914238"/>
    <lineage>
        <taxon>Eukaryota</taxon>
        <taxon>Fungi</taxon>
        <taxon>Dikarya</taxon>
        <taxon>Ascomycota</taxon>
        <taxon>Pezizomycotina</taxon>
        <taxon>Leotiomycetes</taxon>
        <taxon>Helotiales</taxon>
        <taxon>Ploettnerulaceae</taxon>
        <taxon>Rhynchosporium</taxon>
    </lineage>
</organism>
<protein>
    <recommendedName>
        <fullName evidence="2">Rad60/SUMO-like domain-containing protein</fullName>
    </recommendedName>
</protein>
<evidence type="ECO:0000313" key="4">
    <source>
        <dbReference type="Proteomes" id="UP000178912"/>
    </source>
</evidence>
<dbReference type="Gene3D" id="3.10.20.90">
    <property type="entry name" value="Phosphatidylinositol 3-kinase Catalytic Subunit, Chain A, domain 1"/>
    <property type="match status" value="1"/>
</dbReference>
<sequence>MDDDFGDLSNQEAPAPPPPKAKRSLFSKKITAKVPAESEPVDFYSRARDLYPQRRAEEERRRQKKLEKIERKRSSTSVEVKEGSPSGEKRRKLLGQTNGHSSDGIVQNHDDGSGEGHRDSTHSLNGKARNQNRGSPSSLSARYTKELGAHKSESPKQKAAGKGHISLSDSEGQGASEDEVEKPPTKLPVRYPTRQAITTLSDDDDEFTVAPRRVRPPPVELEAEKSDEEFPELVAAAKERARKLAEQKLAAAVAISTQNQDDVDGDDVFSTEAPTTKAEPVIDILITSLIKGTKPLAVKRKLYGKLREVRWAWCDKQLIDGEKFTQQCKDSIFLTWKGNKLWDWSDCSGCMDRGGKLSMDSYDDGKVHLEAWTQEVFDEWKKNGEARQRRDEHSEEEEVKAAPVPRTKLFMKSRQFPDYRLIVKGSTTIQKMIAAFRTEHDIAEEQEITLHFDGDKLDPDDKIEDTELEDMDAVEVQIQ</sequence>
<dbReference type="InterPro" id="IPR022617">
    <property type="entry name" value="Rad60/SUMO-like_dom"/>
</dbReference>
<feature type="region of interest" description="Disordered" evidence="1">
    <location>
        <begin position="1"/>
        <end position="202"/>
    </location>
</feature>
<reference evidence="4" key="1">
    <citation type="submission" date="2016-03" db="EMBL/GenBank/DDBJ databases">
        <authorList>
            <person name="Guldener U."/>
        </authorList>
    </citation>
    <scope>NUCLEOTIDE SEQUENCE [LARGE SCALE GENOMIC DNA]</scope>
    <source>
        <strain evidence="4">04CH-RAC-A.6.1</strain>
    </source>
</reference>
<evidence type="ECO:0000313" key="3">
    <source>
        <dbReference type="EMBL" id="CZS94414.1"/>
    </source>
</evidence>
<feature type="compositionally biased region" description="Basic and acidic residues" evidence="1">
    <location>
        <begin position="143"/>
        <end position="156"/>
    </location>
</feature>
<feature type="compositionally biased region" description="Polar residues" evidence="1">
    <location>
        <begin position="122"/>
        <end position="141"/>
    </location>
</feature>
<dbReference type="OrthoDB" id="3365399at2759"/>
<dbReference type="EMBL" id="FJUX01000018">
    <property type="protein sequence ID" value="CZS94414.1"/>
    <property type="molecule type" value="Genomic_DNA"/>
</dbReference>
<dbReference type="AlphaFoldDB" id="A0A1E1KCG9"/>
<name>A0A1E1KCG9_9HELO</name>
<dbReference type="Pfam" id="PF11976">
    <property type="entry name" value="Rad60-SLD"/>
    <property type="match status" value="1"/>
</dbReference>
<evidence type="ECO:0000259" key="2">
    <source>
        <dbReference type="Pfam" id="PF11976"/>
    </source>
</evidence>
<feature type="compositionally biased region" description="Basic and acidic residues" evidence="1">
    <location>
        <begin position="108"/>
        <end position="121"/>
    </location>
</feature>
<proteinExistence type="predicted"/>